<feature type="compositionally biased region" description="Polar residues" evidence="1">
    <location>
        <begin position="47"/>
        <end position="59"/>
    </location>
</feature>
<organism evidence="2 3">
    <name type="scientific">Wallemia ichthyophaga</name>
    <dbReference type="NCBI Taxonomy" id="245174"/>
    <lineage>
        <taxon>Eukaryota</taxon>
        <taxon>Fungi</taxon>
        <taxon>Dikarya</taxon>
        <taxon>Basidiomycota</taxon>
        <taxon>Wallemiomycotina</taxon>
        <taxon>Wallemiomycetes</taxon>
        <taxon>Wallemiales</taxon>
        <taxon>Wallemiaceae</taxon>
        <taxon>Wallemia</taxon>
    </lineage>
</organism>
<name>A0A4T0J425_WALIC</name>
<evidence type="ECO:0000256" key="1">
    <source>
        <dbReference type="SAM" id="MobiDB-lite"/>
    </source>
</evidence>
<accession>A0A4T0J425</accession>
<evidence type="ECO:0000313" key="2">
    <source>
        <dbReference type="EMBL" id="TIB34611.1"/>
    </source>
</evidence>
<feature type="region of interest" description="Disordered" evidence="1">
    <location>
        <begin position="47"/>
        <end position="69"/>
    </location>
</feature>
<sequence>MHQEKLKDARGYNAYPGSHSFEEQVPSDIDTTFIQPVKVRVDSLNLPTLTSHPTHQLTDANALPRRLLR</sequence>
<dbReference type="Proteomes" id="UP000310689">
    <property type="component" value="Unassembled WGS sequence"/>
</dbReference>
<feature type="region of interest" description="Disordered" evidence="1">
    <location>
        <begin position="1"/>
        <end position="27"/>
    </location>
</feature>
<gene>
    <name evidence="2" type="ORF">E3P86_02789</name>
</gene>
<reference evidence="2 3" key="1">
    <citation type="submission" date="2019-03" db="EMBL/GenBank/DDBJ databases">
        <title>Sequencing 23 genomes of Wallemia ichthyophaga.</title>
        <authorList>
            <person name="Gostincar C."/>
        </authorList>
    </citation>
    <scope>NUCLEOTIDE SEQUENCE [LARGE SCALE GENOMIC DNA]</scope>
    <source>
        <strain evidence="2 3">EXF-6200</strain>
    </source>
</reference>
<dbReference type="AlphaFoldDB" id="A0A4T0J425"/>
<feature type="compositionally biased region" description="Basic and acidic residues" evidence="1">
    <location>
        <begin position="1"/>
        <end position="10"/>
    </location>
</feature>
<evidence type="ECO:0000313" key="3">
    <source>
        <dbReference type="Proteomes" id="UP000310689"/>
    </source>
</evidence>
<protein>
    <submittedName>
        <fullName evidence="2">Uncharacterized protein</fullName>
    </submittedName>
</protein>
<dbReference type="EMBL" id="SPOI01000159">
    <property type="protein sequence ID" value="TIB34611.1"/>
    <property type="molecule type" value="Genomic_DNA"/>
</dbReference>
<proteinExistence type="predicted"/>
<comment type="caution">
    <text evidence="2">The sequence shown here is derived from an EMBL/GenBank/DDBJ whole genome shotgun (WGS) entry which is preliminary data.</text>
</comment>